<gene>
    <name evidence="9" type="ORF">A2Y62_00750</name>
</gene>
<dbReference type="InterPro" id="IPR037158">
    <property type="entry name" value="Thr_synth_N_sf"/>
</dbReference>
<dbReference type="Pfam" id="PF14821">
    <property type="entry name" value="Thr_synth_N"/>
    <property type="match status" value="1"/>
</dbReference>
<evidence type="ECO:0000259" key="8">
    <source>
        <dbReference type="Pfam" id="PF14821"/>
    </source>
</evidence>
<evidence type="ECO:0000256" key="5">
    <source>
        <dbReference type="NCBIfam" id="TIGR00260"/>
    </source>
</evidence>
<dbReference type="InterPro" id="IPR051166">
    <property type="entry name" value="Threonine_Synthase"/>
</dbReference>
<organism evidence="9 10">
    <name type="scientific">Candidatus Fischerbacteria bacterium RBG_13_37_8</name>
    <dbReference type="NCBI Taxonomy" id="1817863"/>
    <lineage>
        <taxon>Bacteria</taxon>
        <taxon>Candidatus Fischeribacteriota</taxon>
    </lineage>
</organism>
<dbReference type="Proteomes" id="UP000178943">
    <property type="component" value="Unassembled WGS sequence"/>
</dbReference>
<comment type="cofactor">
    <cofactor evidence="1 6">
        <name>pyridoxal 5'-phosphate</name>
        <dbReference type="ChEBI" id="CHEBI:597326"/>
    </cofactor>
</comment>
<evidence type="ECO:0000256" key="3">
    <source>
        <dbReference type="ARBA" id="ARBA00022898"/>
    </source>
</evidence>
<sequence length="393" mass="43656">MKCYSTNNKNHHVTFADAIMKGMAEDNGLFMPEEIPLLPQNFFSTLHTLPFEEIAFQVSEKFLSDDFSASELRHMIDHALNFKIPLVKLSENLYALELFHGPTLSFKDVGTRFLAQLLSHFVSRTKQKLIILVATSGDTGGAVAHAFHKVPLITVIVLYPKGMVSAFQEKQFTTLGNNIVAIEVSGTFDDCQKLAKTAFLTPELNQKLFLSSANSINIGRLIPQTFYYFHAYAQLKNAGLPVCFSVPSGNLGNLTAGLIAKRMGLLVSKFAAPTNRNDSFPRYLEAGTFQSAATIKTISNAMDVGNPSNIQRIFDLYNHEVERIRQDIVSESFSDDQTRQAMEELQRLYGYKADPHSGIGYLGLKEVPEYQSGKTIGIFLATAHPMKTKVQVA</sequence>
<keyword evidence="3 6" id="KW-0663">Pyridoxal phosphate</keyword>
<evidence type="ECO:0000256" key="1">
    <source>
        <dbReference type="ARBA" id="ARBA00001933"/>
    </source>
</evidence>
<dbReference type="InterPro" id="IPR004450">
    <property type="entry name" value="Thr_synthase-like"/>
</dbReference>
<comment type="similarity">
    <text evidence="2">Belongs to the threonine synthase family.</text>
</comment>
<dbReference type="EMBL" id="MFGW01000138">
    <property type="protein sequence ID" value="OGF64377.1"/>
    <property type="molecule type" value="Genomic_DNA"/>
</dbReference>
<accession>A0A1F5VLS1</accession>
<evidence type="ECO:0000313" key="9">
    <source>
        <dbReference type="EMBL" id="OGF64377.1"/>
    </source>
</evidence>
<feature type="domain" description="Threonine synthase N-terminal" evidence="8">
    <location>
        <begin position="4"/>
        <end position="79"/>
    </location>
</feature>
<feature type="domain" description="Tryptophan synthase beta chain-like PALP" evidence="7">
    <location>
        <begin position="90"/>
        <end position="378"/>
    </location>
</feature>
<dbReference type="InterPro" id="IPR029144">
    <property type="entry name" value="Thr_synth_N"/>
</dbReference>
<dbReference type="AlphaFoldDB" id="A0A1F5VLS1"/>
<dbReference type="Pfam" id="PF00291">
    <property type="entry name" value="PALP"/>
    <property type="match status" value="1"/>
</dbReference>
<dbReference type="PANTHER" id="PTHR42690:SF1">
    <property type="entry name" value="THREONINE SYNTHASE-LIKE 2"/>
    <property type="match status" value="1"/>
</dbReference>
<evidence type="ECO:0000313" key="10">
    <source>
        <dbReference type="Proteomes" id="UP000178943"/>
    </source>
</evidence>
<evidence type="ECO:0000256" key="4">
    <source>
        <dbReference type="ARBA" id="ARBA00023239"/>
    </source>
</evidence>
<dbReference type="InterPro" id="IPR001926">
    <property type="entry name" value="TrpB-like_PALP"/>
</dbReference>
<evidence type="ECO:0000259" key="7">
    <source>
        <dbReference type="Pfam" id="PF00291"/>
    </source>
</evidence>
<dbReference type="InterPro" id="IPR036052">
    <property type="entry name" value="TrpB-like_PALP_sf"/>
</dbReference>
<evidence type="ECO:0000256" key="6">
    <source>
        <dbReference type="PIRSR" id="PIRSR604450-51"/>
    </source>
</evidence>
<dbReference type="EC" id="4.2.3.1" evidence="5"/>
<name>A0A1F5VLS1_9BACT</name>
<dbReference type="GO" id="GO:0009088">
    <property type="term" value="P:threonine biosynthetic process"/>
    <property type="evidence" value="ECO:0007669"/>
    <property type="project" value="UniProtKB-UniRule"/>
</dbReference>
<reference evidence="9 10" key="1">
    <citation type="journal article" date="2016" name="Nat. Commun.">
        <title>Thousands of microbial genomes shed light on interconnected biogeochemical processes in an aquifer system.</title>
        <authorList>
            <person name="Anantharaman K."/>
            <person name="Brown C.T."/>
            <person name="Hug L.A."/>
            <person name="Sharon I."/>
            <person name="Castelle C.J."/>
            <person name="Probst A.J."/>
            <person name="Thomas B.C."/>
            <person name="Singh A."/>
            <person name="Wilkins M.J."/>
            <person name="Karaoz U."/>
            <person name="Brodie E.L."/>
            <person name="Williams K.H."/>
            <person name="Hubbard S.S."/>
            <person name="Banfield J.F."/>
        </authorList>
    </citation>
    <scope>NUCLEOTIDE SEQUENCE [LARGE SCALE GENOMIC DNA]</scope>
</reference>
<keyword evidence="4" id="KW-0456">Lyase</keyword>
<comment type="caution">
    <text evidence="9">The sequence shown here is derived from an EMBL/GenBank/DDBJ whole genome shotgun (WGS) entry which is preliminary data.</text>
</comment>
<dbReference type="GO" id="GO:0004795">
    <property type="term" value="F:threonine synthase activity"/>
    <property type="evidence" value="ECO:0007669"/>
    <property type="project" value="UniProtKB-UniRule"/>
</dbReference>
<dbReference type="SUPFAM" id="SSF53686">
    <property type="entry name" value="Tryptophan synthase beta subunit-like PLP-dependent enzymes"/>
    <property type="match status" value="1"/>
</dbReference>
<dbReference type="Gene3D" id="3.90.1380.10">
    <property type="entry name" value="Threonine synthase, N-terminal domain"/>
    <property type="match status" value="1"/>
</dbReference>
<proteinExistence type="inferred from homology"/>
<evidence type="ECO:0000256" key="2">
    <source>
        <dbReference type="ARBA" id="ARBA00005517"/>
    </source>
</evidence>
<feature type="modified residue" description="N6-(pyridoxal phosphate)lysine" evidence="6">
    <location>
        <position position="107"/>
    </location>
</feature>
<protein>
    <recommendedName>
        <fullName evidence="5">Threonine synthase</fullName>
        <ecNumber evidence="5">4.2.3.1</ecNumber>
    </recommendedName>
</protein>
<dbReference type="Gene3D" id="3.40.50.1100">
    <property type="match status" value="2"/>
</dbReference>
<dbReference type="PANTHER" id="PTHR42690">
    <property type="entry name" value="THREONINE SYNTHASE FAMILY MEMBER"/>
    <property type="match status" value="1"/>
</dbReference>
<dbReference type="NCBIfam" id="TIGR00260">
    <property type="entry name" value="thrC"/>
    <property type="match status" value="1"/>
</dbReference>
<dbReference type="STRING" id="1817863.A2Y62_00750"/>